<organism evidence="2 3">
    <name type="scientific">Treponema vincentii</name>
    <dbReference type="NCBI Taxonomy" id="69710"/>
    <lineage>
        <taxon>Bacteria</taxon>
        <taxon>Pseudomonadati</taxon>
        <taxon>Spirochaetota</taxon>
        <taxon>Spirochaetia</taxon>
        <taxon>Spirochaetales</taxon>
        <taxon>Treponemataceae</taxon>
        <taxon>Treponema</taxon>
    </lineage>
</organism>
<name>A0A6P1XX59_9SPIR</name>
<feature type="transmembrane region" description="Helical" evidence="1">
    <location>
        <begin position="280"/>
        <end position="299"/>
    </location>
</feature>
<keyword evidence="1" id="KW-0472">Membrane</keyword>
<feature type="transmembrane region" description="Helical" evidence="1">
    <location>
        <begin position="217"/>
        <end position="238"/>
    </location>
</feature>
<sequence length="312" mass="34994">MGSLDFLSTDYQFKKYKNVYAGMLQGFYTIFRVDTNAKKCILTIGASKEADGEDMLALLQPRLCEIKKVKTRIDNATLILEYPIPALGNYKKTFNLLNDTVIPFLVENKYKSGGFIYGKNDGTIRLFQIGLQYLYLTEAERAEKEADLTAQKEKDKNTQENFLLGTLGVIGVALAGILLYVIVGKMNLYVWAIPVLLSAISYTVYKRLGKKLTVKAIVMILIVLGIALAAATVLEYGWRIYDAINEAPDIEHISFFDALKETPELIITEPDIAKLVKRDLLVNGGILILASIITIVSAYRQEVRFIKITRLD</sequence>
<evidence type="ECO:0000256" key="1">
    <source>
        <dbReference type="SAM" id="Phobius"/>
    </source>
</evidence>
<feature type="transmembrane region" description="Helical" evidence="1">
    <location>
        <begin position="188"/>
        <end position="205"/>
    </location>
</feature>
<reference evidence="2 3" key="1">
    <citation type="submission" date="2020-01" db="EMBL/GenBank/DDBJ databases">
        <title>Complete genome sequence of a human oral phylogroup 1 Treponema sp. strain ATCC 700766, originally isolated from periodontitis dental plaque.</title>
        <authorList>
            <person name="Chan Y."/>
            <person name="Huo Y.-B."/>
            <person name="Yu X.-L."/>
            <person name="Zeng H."/>
            <person name="Leung W.-K."/>
            <person name="Watt R.M."/>
        </authorList>
    </citation>
    <scope>NUCLEOTIDE SEQUENCE [LARGE SCALE GENOMIC DNA]</scope>
    <source>
        <strain evidence="2 3">OMZ 804</strain>
    </source>
</reference>
<protein>
    <submittedName>
        <fullName evidence="2">Uncharacterized protein</fullName>
    </submittedName>
</protein>
<evidence type="ECO:0000313" key="2">
    <source>
        <dbReference type="EMBL" id="QHX42106.1"/>
    </source>
</evidence>
<gene>
    <name evidence="2" type="ORF">GWP43_00025</name>
</gene>
<keyword evidence="1" id="KW-0812">Transmembrane</keyword>
<keyword evidence="1" id="KW-1133">Transmembrane helix</keyword>
<proteinExistence type="predicted"/>
<accession>A0A6P1XX59</accession>
<dbReference type="RefSeq" id="WP_162661920.1">
    <property type="nucleotide sequence ID" value="NZ_CP048020.1"/>
</dbReference>
<dbReference type="Proteomes" id="UP000464374">
    <property type="component" value="Chromosome"/>
</dbReference>
<dbReference type="KEGG" id="trz:GWP43_00025"/>
<evidence type="ECO:0000313" key="3">
    <source>
        <dbReference type="Proteomes" id="UP000464374"/>
    </source>
</evidence>
<dbReference type="EMBL" id="CP048020">
    <property type="protein sequence ID" value="QHX42106.1"/>
    <property type="molecule type" value="Genomic_DNA"/>
</dbReference>
<dbReference type="AlphaFoldDB" id="A0A6P1XX59"/>
<feature type="transmembrane region" description="Helical" evidence="1">
    <location>
        <begin position="162"/>
        <end position="182"/>
    </location>
</feature>